<keyword evidence="5" id="KW-1185">Reference proteome</keyword>
<comment type="similarity">
    <text evidence="1">Belongs to the jacalin lectin family.</text>
</comment>
<dbReference type="GO" id="GO:0030246">
    <property type="term" value="F:carbohydrate binding"/>
    <property type="evidence" value="ECO:0007669"/>
    <property type="project" value="UniProtKB-KW"/>
</dbReference>
<evidence type="ECO:0000256" key="1">
    <source>
        <dbReference type="ARBA" id="ARBA00006568"/>
    </source>
</evidence>
<accession>A0AAF1A112</accession>
<proteinExistence type="inferred from homology"/>
<dbReference type="Gene3D" id="2.100.10.30">
    <property type="entry name" value="Jacalin-like lectin domain"/>
    <property type="match status" value="1"/>
</dbReference>
<dbReference type="PANTHER" id="PTHR47293">
    <property type="entry name" value="JACALIN-RELATED LECTIN 3"/>
    <property type="match status" value="1"/>
</dbReference>
<organism evidence="4 5">
    <name type="scientific">Solanum verrucosum</name>
    <dbReference type="NCBI Taxonomy" id="315347"/>
    <lineage>
        <taxon>Eukaryota</taxon>
        <taxon>Viridiplantae</taxon>
        <taxon>Streptophyta</taxon>
        <taxon>Embryophyta</taxon>
        <taxon>Tracheophyta</taxon>
        <taxon>Spermatophyta</taxon>
        <taxon>Magnoliopsida</taxon>
        <taxon>eudicotyledons</taxon>
        <taxon>Gunneridae</taxon>
        <taxon>Pentapetalae</taxon>
        <taxon>asterids</taxon>
        <taxon>lamiids</taxon>
        <taxon>Solanales</taxon>
        <taxon>Solanaceae</taxon>
        <taxon>Solanoideae</taxon>
        <taxon>Solaneae</taxon>
        <taxon>Solanum</taxon>
    </lineage>
</organism>
<dbReference type="InterPro" id="IPR036404">
    <property type="entry name" value="Jacalin-like_lectin_dom_sf"/>
</dbReference>
<dbReference type="AlphaFoldDB" id="A0AAF1A112"/>
<evidence type="ECO:0000313" key="5">
    <source>
        <dbReference type="Proteomes" id="UP001234989"/>
    </source>
</evidence>
<evidence type="ECO:0000313" key="4">
    <source>
        <dbReference type="EMBL" id="WMV56495.1"/>
    </source>
</evidence>
<feature type="domain" description="Jacalin-type lectin" evidence="3">
    <location>
        <begin position="4"/>
        <end position="156"/>
    </location>
</feature>
<dbReference type="SMART" id="SM00915">
    <property type="entry name" value="Jacalin"/>
    <property type="match status" value="1"/>
</dbReference>
<sequence>MNNQIDMIKYGVKKEGIVWDEKGKSEIAKIFIYSGVDAYFVCSLQFLFVEDGQFVLSQLHGADYNYSLNTNFSTVVLDYPSEFLTGIQGTFYRTGLRSIKFVTNKNVYGPYDSDKIDPKFQYKEFNVHLGDDRSFGGFHGTKSESHIESIGIYMKPVTSSMITNSSDKVQKSKKKTRY</sequence>
<evidence type="ECO:0000256" key="2">
    <source>
        <dbReference type="ARBA" id="ARBA00022734"/>
    </source>
</evidence>
<dbReference type="Pfam" id="PF01419">
    <property type="entry name" value="Jacalin"/>
    <property type="match status" value="1"/>
</dbReference>
<protein>
    <recommendedName>
        <fullName evidence="3">Jacalin-type lectin domain-containing protein</fullName>
    </recommendedName>
</protein>
<dbReference type="InterPro" id="IPR001229">
    <property type="entry name" value="Jacalin-like_lectin_dom"/>
</dbReference>
<keyword evidence="2" id="KW-0430">Lectin</keyword>
<dbReference type="EMBL" id="CP133623">
    <property type="protein sequence ID" value="WMV56495.1"/>
    <property type="molecule type" value="Genomic_DNA"/>
</dbReference>
<dbReference type="Proteomes" id="UP001234989">
    <property type="component" value="Chromosome 12"/>
</dbReference>
<gene>
    <name evidence="4" type="ORF">MTR67_049880</name>
</gene>
<dbReference type="PANTHER" id="PTHR47293:SF81">
    <property type="entry name" value="INACTIVE PROTEIN RESTRICTED TEV MOVEMENT 1-LIKE"/>
    <property type="match status" value="1"/>
</dbReference>
<dbReference type="SUPFAM" id="SSF51101">
    <property type="entry name" value="Mannose-binding lectins"/>
    <property type="match status" value="1"/>
</dbReference>
<reference evidence="4" key="1">
    <citation type="submission" date="2023-08" db="EMBL/GenBank/DDBJ databases">
        <title>A de novo genome assembly of Solanum verrucosum Schlechtendal, a Mexican diploid species geographically isolated from the other diploid A-genome species in potato relatives.</title>
        <authorList>
            <person name="Hosaka K."/>
        </authorList>
    </citation>
    <scope>NUCLEOTIDE SEQUENCE</scope>
    <source>
        <tissue evidence="4">Young leaves</tissue>
    </source>
</reference>
<dbReference type="PROSITE" id="PS51752">
    <property type="entry name" value="JACALIN_LECTIN"/>
    <property type="match status" value="1"/>
</dbReference>
<name>A0AAF1A112_SOLVR</name>
<evidence type="ECO:0000259" key="3">
    <source>
        <dbReference type="PROSITE" id="PS51752"/>
    </source>
</evidence>